<protein>
    <recommendedName>
        <fullName evidence="6">FLZ-type domain-containing protein</fullName>
    </recommendedName>
</protein>
<evidence type="ECO:0000256" key="5">
    <source>
        <dbReference type="SAM" id="MobiDB-lite"/>
    </source>
</evidence>
<evidence type="ECO:0000256" key="3">
    <source>
        <dbReference type="ARBA" id="ARBA00022771"/>
    </source>
</evidence>
<comment type="caution">
    <text evidence="7">The sequence shown here is derived from an EMBL/GenBank/DDBJ whole genome shotgun (WGS) entry which is preliminary data.</text>
</comment>
<dbReference type="InterPro" id="IPR007650">
    <property type="entry name" value="Zf-FLZ_dom"/>
</dbReference>
<dbReference type="AlphaFoldDB" id="A0A565BZ71"/>
<proteinExistence type="inferred from homology"/>
<feature type="domain" description="FLZ-type" evidence="6">
    <location>
        <begin position="47"/>
        <end position="91"/>
    </location>
</feature>
<feature type="zinc finger region" description="FLZ-type" evidence="4">
    <location>
        <begin position="47"/>
        <end position="91"/>
    </location>
</feature>
<sequence length="123" mass="13875">MTDLMVPSKRPRAPSFSDMHPGYSDETPAASSDSLPGKEIGEAEVKNFLEICRFCKKNLRHDEDVFMYGQFGAFCTENCRAKQMVCDIFRRSSLKIAEAKKGRMCGGAKKKPKESNTPPRFFI</sequence>
<gene>
    <name evidence="7" type="ORF">ANE_LOCUS17149</name>
</gene>
<keyword evidence="3" id="KW-0862">Zinc</keyword>
<evidence type="ECO:0000313" key="7">
    <source>
        <dbReference type="EMBL" id="VVB06705.1"/>
    </source>
</evidence>
<dbReference type="EMBL" id="CABITT030000005">
    <property type="protein sequence ID" value="VVB06705.1"/>
    <property type="molecule type" value="Genomic_DNA"/>
</dbReference>
<evidence type="ECO:0000256" key="1">
    <source>
        <dbReference type="ARBA" id="ARBA00009374"/>
    </source>
</evidence>
<organism evidence="7 8">
    <name type="scientific">Arabis nemorensis</name>
    <dbReference type="NCBI Taxonomy" id="586526"/>
    <lineage>
        <taxon>Eukaryota</taxon>
        <taxon>Viridiplantae</taxon>
        <taxon>Streptophyta</taxon>
        <taxon>Embryophyta</taxon>
        <taxon>Tracheophyta</taxon>
        <taxon>Spermatophyta</taxon>
        <taxon>Magnoliopsida</taxon>
        <taxon>eudicotyledons</taxon>
        <taxon>Gunneridae</taxon>
        <taxon>Pentapetalae</taxon>
        <taxon>rosids</taxon>
        <taxon>malvids</taxon>
        <taxon>Brassicales</taxon>
        <taxon>Brassicaceae</taxon>
        <taxon>Arabideae</taxon>
        <taxon>Arabis</taxon>
    </lineage>
</organism>
<dbReference type="PROSITE" id="PS51795">
    <property type="entry name" value="ZF_FLZ"/>
    <property type="match status" value="1"/>
</dbReference>
<evidence type="ECO:0000259" key="6">
    <source>
        <dbReference type="PROSITE" id="PS51795"/>
    </source>
</evidence>
<dbReference type="InterPro" id="IPR044533">
    <property type="entry name" value="FLZ1/2/3"/>
</dbReference>
<reference evidence="7" key="1">
    <citation type="submission" date="2019-07" db="EMBL/GenBank/DDBJ databases">
        <authorList>
            <person name="Dittberner H."/>
        </authorList>
    </citation>
    <scope>NUCLEOTIDE SEQUENCE [LARGE SCALE GENOMIC DNA]</scope>
</reference>
<keyword evidence="3" id="KW-0863">Zinc-finger</keyword>
<evidence type="ECO:0000256" key="4">
    <source>
        <dbReference type="PROSITE-ProRule" id="PRU01131"/>
    </source>
</evidence>
<keyword evidence="2" id="KW-0479">Metal-binding</keyword>
<feature type="region of interest" description="Disordered" evidence="5">
    <location>
        <begin position="1"/>
        <end position="37"/>
    </location>
</feature>
<dbReference type="Pfam" id="PF04570">
    <property type="entry name" value="zf-FLZ"/>
    <property type="match status" value="1"/>
</dbReference>
<keyword evidence="8" id="KW-1185">Reference proteome</keyword>
<dbReference type="PANTHER" id="PTHR46057:SF54">
    <property type="entry name" value="FCS-LIKE ZINC FINGER 16"/>
    <property type="match status" value="1"/>
</dbReference>
<evidence type="ECO:0000256" key="2">
    <source>
        <dbReference type="ARBA" id="ARBA00022723"/>
    </source>
</evidence>
<dbReference type="Proteomes" id="UP000489600">
    <property type="component" value="Unassembled WGS sequence"/>
</dbReference>
<evidence type="ECO:0000313" key="8">
    <source>
        <dbReference type="Proteomes" id="UP000489600"/>
    </source>
</evidence>
<comment type="similarity">
    <text evidence="1">Belongs to the FLZ family.</text>
</comment>
<dbReference type="OrthoDB" id="1864056at2759"/>
<name>A0A565BZ71_9BRAS</name>
<accession>A0A565BZ71</accession>
<dbReference type="GO" id="GO:0008270">
    <property type="term" value="F:zinc ion binding"/>
    <property type="evidence" value="ECO:0007669"/>
    <property type="project" value="UniProtKB-KW"/>
</dbReference>
<dbReference type="PANTHER" id="PTHR46057">
    <property type="entry name" value="FCS-LIKE ZINC FINGER 1-RELATED"/>
    <property type="match status" value="1"/>
</dbReference>